<keyword evidence="2" id="KW-1185">Reference proteome</keyword>
<dbReference type="EMBL" id="SMOL01000768">
    <property type="protein sequence ID" value="KAB2597140.1"/>
    <property type="molecule type" value="Genomic_DNA"/>
</dbReference>
<proteinExistence type="predicted"/>
<evidence type="ECO:0000313" key="1">
    <source>
        <dbReference type="EMBL" id="KAB2597140.1"/>
    </source>
</evidence>
<evidence type="ECO:0000313" key="2">
    <source>
        <dbReference type="Proteomes" id="UP000327157"/>
    </source>
</evidence>
<accession>A0A5N5F7S3</accession>
<reference evidence="2" key="2">
    <citation type="submission" date="2019-10" db="EMBL/GenBank/DDBJ databases">
        <title>A de novo genome assembly of a pear dwarfing rootstock.</title>
        <authorList>
            <person name="Wang F."/>
            <person name="Wang J."/>
            <person name="Li S."/>
            <person name="Zhang Y."/>
            <person name="Fang M."/>
            <person name="Ma L."/>
            <person name="Zhao Y."/>
            <person name="Jiang S."/>
        </authorList>
    </citation>
    <scope>NUCLEOTIDE SEQUENCE [LARGE SCALE GENOMIC DNA]</scope>
</reference>
<reference evidence="1 2" key="1">
    <citation type="submission" date="2019-09" db="EMBL/GenBank/DDBJ databases">
        <authorList>
            <person name="Ou C."/>
        </authorList>
    </citation>
    <scope>NUCLEOTIDE SEQUENCE [LARGE SCALE GENOMIC DNA]</scope>
    <source>
        <strain evidence="1">S2</strain>
        <tissue evidence="1">Leaf</tissue>
    </source>
</reference>
<dbReference type="OrthoDB" id="2498029at2759"/>
<organism evidence="1 2">
    <name type="scientific">Pyrus ussuriensis x Pyrus communis</name>
    <dbReference type="NCBI Taxonomy" id="2448454"/>
    <lineage>
        <taxon>Eukaryota</taxon>
        <taxon>Viridiplantae</taxon>
        <taxon>Streptophyta</taxon>
        <taxon>Embryophyta</taxon>
        <taxon>Tracheophyta</taxon>
        <taxon>Spermatophyta</taxon>
        <taxon>Magnoliopsida</taxon>
        <taxon>eudicotyledons</taxon>
        <taxon>Gunneridae</taxon>
        <taxon>Pentapetalae</taxon>
        <taxon>rosids</taxon>
        <taxon>fabids</taxon>
        <taxon>Rosales</taxon>
        <taxon>Rosaceae</taxon>
        <taxon>Amygdaloideae</taxon>
        <taxon>Maleae</taxon>
        <taxon>Pyrus</taxon>
    </lineage>
</organism>
<name>A0A5N5F7S3_9ROSA</name>
<dbReference type="Proteomes" id="UP000327157">
    <property type="component" value="Chromosome 1"/>
</dbReference>
<reference evidence="1 2" key="3">
    <citation type="submission" date="2019-11" db="EMBL/GenBank/DDBJ databases">
        <title>A de novo genome assembly of a pear dwarfing rootstock.</title>
        <authorList>
            <person name="Wang F."/>
            <person name="Wang J."/>
            <person name="Li S."/>
            <person name="Zhang Y."/>
            <person name="Fang M."/>
            <person name="Ma L."/>
            <person name="Zhao Y."/>
            <person name="Jiang S."/>
        </authorList>
    </citation>
    <scope>NUCLEOTIDE SEQUENCE [LARGE SCALE GENOMIC DNA]</scope>
    <source>
        <strain evidence="1">S2</strain>
        <tissue evidence="1">Leaf</tissue>
    </source>
</reference>
<comment type="caution">
    <text evidence="1">The sequence shown here is derived from an EMBL/GenBank/DDBJ whole genome shotgun (WGS) entry which is preliminary data.</text>
</comment>
<gene>
    <name evidence="1" type="ORF">D8674_000060</name>
</gene>
<protein>
    <submittedName>
        <fullName evidence="1">Caffeoylshikimate esterase-like</fullName>
    </submittedName>
</protein>
<dbReference type="AlphaFoldDB" id="A0A5N5F7S3"/>
<sequence length="140" mass="15557">MTGLYRSELNKDKTIRIHEGLWHQLIDESQESVDMVFGEMVEWLCSRGNLCVGIWKAKSLSPNSSLWIMPEISTTMAATVDCHLKHPTSLFPVSQLTTASANSFPYSSYPPWKLSVPSTSSGKSQLDRHATATATHAWCA</sequence>